<reference evidence="1 2" key="1">
    <citation type="submission" date="2024-04" db="EMBL/GenBank/DDBJ databases">
        <title>Novel species of the genus Ideonella isolated from streams.</title>
        <authorList>
            <person name="Lu H."/>
        </authorList>
    </citation>
    <scope>NUCLEOTIDE SEQUENCE [LARGE SCALE GENOMIC DNA]</scope>
    <source>
        <strain evidence="1 2">DXS29W</strain>
    </source>
</reference>
<gene>
    <name evidence="1" type="ORF">AACH06_09595</name>
</gene>
<sequence>MTSPAIHLAARLRLPPFLPRLPVDRPTPRGWPAWLPPPANRPDDVELQAHEDRLVSLDDVPAALAVEPMLPSTSAVGGWYDSSLDLRLGLEVQDLGPVEWLDEWDGAFA</sequence>
<comment type="caution">
    <text evidence="1">The sequence shown here is derived from an EMBL/GenBank/DDBJ whole genome shotgun (WGS) entry which is preliminary data.</text>
</comment>
<evidence type="ECO:0000313" key="1">
    <source>
        <dbReference type="EMBL" id="MEK8031068.1"/>
    </source>
</evidence>
<dbReference type="EMBL" id="JBBUTG010000004">
    <property type="protein sequence ID" value="MEK8031068.1"/>
    <property type="molecule type" value="Genomic_DNA"/>
</dbReference>
<accession>A0ABU9BNN6</accession>
<name>A0ABU9BNN6_9BURK</name>
<organism evidence="1 2">
    <name type="scientific">Ideonella lacteola</name>
    <dbReference type="NCBI Taxonomy" id="2984193"/>
    <lineage>
        <taxon>Bacteria</taxon>
        <taxon>Pseudomonadati</taxon>
        <taxon>Pseudomonadota</taxon>
        <taxon>Betaproteobacteria</taxon>
        <taxon>Burkholderiales</taxon>
        <taxon>Sphaerotilaceae</taxon>
        <taxon>Ideonella</taxon>
    </lineage>
</organism>
<proteinExistence type="predicted"/>
<evidence type="ECO:0000313" key="2">
    <source>
        <dbReference type="Proteomes" id="UP001371218"/>
    </source>
</evidence>
<keyword evidence="2" id="KW-1185">Reference proteome</keyword>
<dbReference type="Proteomes" id="UP001371218">
    <property type="component" value="Unassembled WGS sequence"/>
</dbReference>
<dbReference type="RefSeq" id="WP_341425431.1">
    <property type="nucleotide sequence ID" value="NZ_JBBUTG010000004.1"/>
</dbReference>
<protein>
    <submittedName>
        <fullName evidence="1">Uncharacterized protein</fullName>
    </submittedName>
</protein>